<dbReference type="Pfam" id="PF01243">
    <property type="entry name" value="PNPOx_N"/>
    <property type="match status" value="1"/>
</dbReference>
<proteinExistence type="predicted"/>
<comment type="caution">
    <text evidence="3">The sequence shown here is derived from an EMBL/GenBank/DDBJ whole genome shotgun (WGS) entry which is preliminary data.</text>
</comment>
<dbReference type="PANTHER" id="PTHR35176">
    <property type="entry name" value="HEME OXYGENASE HI_0854-RELATED"/>
    <property type="match status" value="1"/>
</dbReference>
<gene>
    <name evidence="3" type="ORF">M2152_002021</name>
</gene>
<dbReference type="SUPFAM" id="SSF50475">
    <property type="entry name" value="FMN-binding split barrel"/>
    <property type="match status" value="1"/>
</dbReference>
<dbReference type="PANTHER" id="PTHR35176:SF6">
    <property type="entry name" value="HEME OXYGENASE HI_0854-RELATED"/>
    <property type="match status" value="1"/>
</dbReference>
<evidence type="ECO:0000313" key="4">
    <source>
        <dbReference type="Proteomes" id="UP001160142"/>
    </source>
</evidence>
<evidence type="ECO:0000259" key="2">
    <source>
        <dbReference type="Pfam" id="PF01243"/>
    </source>
</evidence>
<dbReference type="Proteomes" id="UP001160142">
    <property type="component" value="Unassembled WGS sequence"/>
</dbReference>
<organism evidence="3 4">
    <name type="scientific">Antiquaquibacter oligotrophicus</name>
    <dbReference type="NCBI Taxonomy" id="2880260"/>
    <lineage>
        <taxon>Bacteria</taxon>
        <taxon>Bacillati</taxon>
        <taxon>Actinomycetota</taxon>
        <taxon>Actinomycetes</taxon>
        <taxon>Micrococcales</taxon>
        <taxon>Microbacteriaceae</taxon>
        <taxon>Antiquaquibacter</taxon>
    </lineage>
</organism>
<dbReference type="RefSeq" id="WP_322134139.1">
    <property type="nucleotide sequence ID" value="NZ_CP085036.1"/>
</dbReference>
<dbReference type="Gene3D" id="2.30.110.10">
    <property type="entry name" value="Electron Transport, Fmn-binding Protein, Chain A"/>
    <property type="match status" value="1"/>
</dbReference>
<dbReference type="InterPro" id="IPR011576">
    <property type="entry name" value="Pyridox_Oxase_N"/>
</dbReference>
<keyword evidence="4" id="KW-1185">Reference proteome</keyword>
<dbReference type="InterPro" id="IPR052019">
    <property type="entry name" value="F420H2_bilvrd_red/Heme_oxyg"/>
</dbReference>
<sequence length="130" mass="14263">MSDWNDVVPYFDGSAVAHLATINEDGSPHAVAVWVGPHGDGELEFFMEAGSRKDRNLQRDPRFALSTTRKGNDFAMATVRGEVVERLTGDAAVAVADRLSNLYSGKDYNIRSGLAAYVVRPRVAWQADYS</sequence>
<protein>
    <submittedName>
        <fullName evidence="3">PPOX class probable F420-dependent enzyme</fullName>
    </submittedName>
</protein>
<evidence type="ECO:0000256" key="1">
    <source>
        <dbReference type="ARBA" id="ARBA00023002"/>
    </source>
</evidence>
<feature type="domain" description="Pyridoxamine 5'-phosphate oxidase N-terminal" evidence="2">
    <location>
        <begin position="13"/>
        <end position="91"/>
    </location>
</feature>
<evidence type="ECO:0000313" key="3">
    <source>
        <dbReference type="EMBL" id="MDH6181839.1"/>
    </source>
</evidence>
<keyword evidence="1" id="KW-0560">Oxidoreductase</keyword>
<accession>A0ABT6KRL1</accession>
<reference evidence="3 4" key="1">
    <citation type="submission" date="2023-04" db="EMBL/GenBank/DDBJ databases">
        <title>Genome Encyclopedia of Bacteria and Archaea VI: Functional Genomics of Type Strains.</title>
        <authorList>
            <person name="Whitman W."/>
        </authorList>
    </citation>
    <scope>NUCLEOTIDE SEQUENCE [LARGE SCALE GENOMIC DNA]</scope>
    <source>
        <strain evidence="3 4">SG_E_30_P1</strain>
    </source>
</reference>
<dbReference type="EMBL" id="JARXVQ010000001">
    <property type="protein sequence ID" value="MDH6181839.1"/>
    <property type="molecule type" value="Genomic_DNA"/>
</dbReference>
<name>A0ABT6KRL1_9MICO</name>
<dbReference type="InterPro" id="IPR012349">
    <property type="entry name" value="Split_barrel_FMN-bd"/>
</dbReference>